<feature type="domain" description="Hydantoinase/oxoprolinase N-terminal" evidence="4">
    <location>
        <begin position="3"/>
        <end position="183"/>
    </location>
</feature>
<dbReference type="EMBL" id="CP003696">
    <property type="protein sequence ID" value="AGP29865.1"/>
    <property type="molecule type" value="Genomic_DNA"/>
</dbReference>
<dbReference type="Pfam" id="PF19278">
    <property type="entry name" value="Hydant_A_C"/>
    <property type="match status" value="1"/>
</dbReference>
<dbReference type="PATRIC" id="fig|1200352.3.peg.209"/>
<dbReference type="InterPro" id="IPR049517">
    <property type="entry name" value="ACX-like_C"/>
</dbReference>
<dbReference type="PANTHER" id="PTHR11365:SF23">
    <property type="entry name" value="HYPOTHETICAL 5-OXOPROLINASE (EUROFUNG)-RELATED"/>
    <property type="match status" value="1"/>
</dbReference>
<comment type="similarity">
    <text evidence="1">Belongs to the oxoprolinase family.</text>
</comment>
<dbReference type="InterPro" id="IPR045079">
    <property type="entry name" value="Oxoprolinase-like"/>
</dbReference>
<dbReference type="GO" id="GO:0006749">
    <property type="term" value="P:glutathione metabolic process"/>
    <property type="evidence" value="ECO:0007669"/>
    <property type="project" value="TreeGrafter"/>
</dbReference>
<feature type="domain" description="Hydantoinase A/oxoprolinase" evidence="2">
    <location>
        <begin position="204"/>
        <end position="489"/>
    </location>
</feature>
<evidence type="ECO:0000259" key="3">
    <source>
        <dbReference type="Pfam" id="PF02538"/>
    </source>
</evidence>
<dbReference type="InterPro" id="IPR008040">
    <property type="entry name" value="Hydant_A_N"/>
</dbReference>
<dbReference type="InterPro" id="IPR003692">
    <property type="entry name" value="Hydantoinase_B"/>
</dbReference>
<dbReference type="GO" id="GO:0005829">
    <property type="term" value="C:cytosol"/>
    <property type="evidence" value="ECO:0007669"/>
    <property type="project" value="TreeGrafter"/>
</dbReference>
<dbReference type="KEGG" id="cter:A606_01050"/>
<dbReference type="eggNOG" id="COG0146">
    <property type="taxonomic scope" value="Bacteria"/>
</dbReference>
<dbReference type="OrthoDB" id="102473at2"/>
<dbReference type="RefSeq" id="WP_020440230.1">
    <property type="nucleotide sequence ID" value="NC_021663.1"/>
</dbReference>
<evidence type="ECO:0000259" key="4">
    <source>
        <dbReference type="Pfam" id="PF05378"/>
    </source>
</evidence>
<evidence type="ECO:0000259" key="2">
    <source>
        <dbReference type="Pfam" id="PF01968"/>
    </source>
</evidence>
<evidence type="ECO:0000313" key="7">
    <source>
        <dbReference type="Proteomes" id="UP000014809"/>
    </source>
</evidence>
<dbReference type="eggNOG" id="COG0145">
    <property type="taxonomic scope" value="Bacteria"/>
</dbReference>
<evidence type="ECO:0000256" key="1">
    <source>
        <dbReference type="ARBA" id="ARBA00010403"/>
    </source>
</evidence>
<dbReference type="GO" id="GO:0017168">
    <property type="term" value="F:5-oxoprolinase (ATP-hydrolyzing) activity"/>
    <property type="evidence" value="ECO:0007669"/>
    <property type="project" value="TreeGrafter"/>
</dbReference>
<protein>
    <submittedName>
        <fullName evidence="6">N-methylhydantoinase A</fullName>
    </submittedName>
</protein>
<evidence type="ECO:0000313" key="6">
    <source>
        <dbReference type="EMBL" id="AGP29865.1"/>
    </source>
</evidence>
<feature type="domain" description="Acetophenone carboxylase-like C-terminal" evidence="5">
    <location>
        <begin position="510"/>
        <end position="670"/>
    </location>
</feature>
<dbReference type="InterPro" id="IPR043129">
    <property type="entry name" value="ATPase_NBD"/>
</dbReference>
<dbReference type="HOGENOM" id="CLU_002157_2_1_11"/>
<accession>S4XE36</accession>
<dbReference type="InterPro" id="IPR002821">
    <property type="entry name" value="Hydantoinase_A"/>
</dbReference>
<dbReference type="Pfam" id="PF05378">
    <property type="entry name" value="Hydant_A_N"/>
    <property type="match status" value="1"/>
</dbReference>
<dbReference type="Proteomes" id="UP000014809">
    <property type="component" value="Chromosome"/>
</dbReference>
<feature type="domain" description="Hydantoinase B/oxoprolinase" evidence="3">
    <location>
        <begin position="700"/>
        <end position="1227"/>
    </location>
</feature>
<keyword evidence="7" id="KW-1185">Reference proteome</keyword>
<dbReference type="STRING" id="1200352.A606_01050"/>
<organism evidence="6 7">
    <name type="scientific">Corynebacterium terpenotabidum Y-11</name>
    <dbReference type="NCBI Taxonomy" id="1200352"/>
    <lineage>
        <taxon>Bacteria</taxon>
        <taxon>Bacillati</taxon>
        <taxon>Actinomycetota</taxon>
        <taxon>Actinomycetes</taxon>
        <taxon>Mycobacteriales</taxon>
        <taxon>Corynebacteriaceae</taxon>
        <taxon>Corynebacterium</taxon>
    </lineage>
</organism>
<gene>
    <name evidence="6" type="ORF">A606_01050</name>
</gene>
<evidence type="ECO:0000259" key="5">
    <source>
        <dbReference type="Pfam" id="PF19278"/>
    </source>
</evidence>
<dbReference type="Pfam" id="PF02538">
    <property type="entry name" value="Hydantoinase_B"/>
    <property type="match status" value="1"/>
</dbReference>
<proteinExistence type="inferred from homology"/>
<sequence length="1291" mass="138096">MKRIGIDVGGTFTDVYLDQDGIVTVEKVASTPLDPGEAVVNGIIAVTEQAGLSVSEIDEIVHGTTVATNIALTGKGARVGLITTEGFRDVLHIARHKKPMNFSLQQELPWQSRPLVKRRDRMTVKERITAPDGEVLIPLDEDEVRDKVRTLLKRGVEAIAVCLLHSYLNPVHEERIAEIIEEEAPGIYLSVSSRIVPLYREYERFSTTALNAFVGPSVSRYLNQLDSVVKNLGFPNEIQIMQSSGGMTPISRAARQPVTLMMSGPVGGLLGGIWAAKASGFDNVITLDIGGTSADIGVSVGGKLRMRHLLDSTIGDYQAMVPMVDIDTIGAGGGSIAYIDEGGIYRVGPDSAGARPGPAAYGFGGTQPTSTDAQVTLGRLRPDRGLASGGFTMDGDAAVAAFDGLAQKLGMSTVAAAEGALQLQRFDMAQAIERNSIARGYDPQHFALVAAGGAGPLFSCELAQELQIPTVIVPPHPGIVAATGLLSTDRVVEAMGTFRHLLSGDFPTDLESRFLALEKDAVEELVGSDDASGVTTVRLADCRYEGQGYEVRFELPADEVTEATMPAIIEAFHRAHEHEYGHRFEVGGIEMVNIRVSASLPSPALPSPGTSSQGNADAALLERRPVVFHGEETDTPFYERGLLPAGTVLEGPAIIEQYDSTTVLPPHFRCEVRADGNLVIAVPVAAVEEKAEAAASLDKPIQMRVVGGAINSIAKEMASVMLRMAYSSIIRESEDLGAGIFDADGNTLAESDTTPMFMGSMPKIVKGVIGMLDGDVHDGDIILHNDPYAGATHSPDVAVVIPIFHDGELVAWAGASGQLLDIGGAYAGLMVDISDAQAEGQIFRALKIYRENVRQDALLDHILANTRTPRQNLGDLEAMIAACRLAQRRYLEIVETHSLDVVRDSCNQWLDYAETMMRARIAAVPDGVYTTDTGWLDDDGRNHGVKLPIEVTVIIDGDQVTYDLTGSSPQVPTAYNCAFEGTTVSAFSFITRMIFLDEATSAVHVPQNEGMLRPVHVIAPEGTIFNPTYPAATFARFNQVQRAVDMVLKALAPVVPEQITAGNSAHLHFISYSGWSEKDGEYWVYLECDEGASGGRPKADGQDSVANLIDNTRNNPVEELEWRFPMITERYELRSAPAAPGEHRGGIGIVRAARFLTDTEVTCEGDRHDGDAPWGIFGGHDGVNASIVRNPGTADSVNWPSKVTAAKLSAGDVLEITTPSGGGYGDPLARDPQKVCEDVMDGFTTEQQARDDYRVALTGSPDGTFEVDVAGTAALRSGVTASPTTLTTTKG</sequence>
<reference evidence="6 7" key="1">
    <citation type="submission" date="2012-06" db="EMBL/GenBank/DDBJ databases">
        <title>Complete genome sequence of Corynebacterium terpenotabidum Y-11 (=DSM 44721).</title>
        <authorList>
            <person name="Ruckert C."/>
            <person name="Albersmeier A."/>
            <person name="Al-Dilaimi A."/>
            <person name="Szczepanowski R."/>
            <person name="Kalinowski J."/>
        </authorList>
    </citation>
    <scope>NUCLEOTIDE SEQUENCE [LARGE SCALE GENOMIC DNA]</scope>
    <source>
        <strain evidence="6 7">Y-11</strain>
    </source>
</reference>
<dbReference type="Pfam" id="PF01968">
    <property type="entry name" value="Hydantoinase_A"/>
    <property type="match status" value="1"/>
</dbReference>
<name>S4XE36_9CORY</name>
<dbReference type="SUPFAM" id="SSF53067">
    <property type="entry name" value="Actin-like ATPase domain"/>
    <property type="match status" value="1"/>
</dbReference>
<dbReference type="PANTHER" id="PTHR11365">
    <property type="entry name" value="5-OXOPROLINASE RELATED"/>
    <property type="match status" value="1"/>
</dbReference>